<dbReference type="Pfam" id="PF16249">
    <property type="entry name" value="DUF4906"/>
    <property type="match status" value="1"/>
</dbReference>
<dbReference type="Pfam" id="PF06321">
    <property type="entry name" value="P_gingi_FimA"/>
    <property type="match status" value="1"/>
</dbReference>
<comment type="similarity">
    <text evidence="2">Belongs to the bacteroidetes fimbrillin superfamily. FimA/Mfa1 family.</text>
</comment>
<evidence type="ECO:0000256" key="3">
    <source>
        <dbReference type="ARBA" id="ARBA00022729"/>
    </source>
</evidence>
<evidence type="ECO:0000256" key="4">
    <source>
        <dbReference type="ARBA" id="ARBA00023263"/>
    </source>
</evidence>
<dbReference type="EMBL" id="JADIMB010000123">
    <property type="protein sequence ID" value="MBO8471794.1"/>
    <property type="molecule type" value="Genomic_DNA"/>
</dbReference>
<comment type="caution">
    <text evidence="7">The sequence shown here is derived from an EMBL/GenBank/DDBJ whole genome shotgun (WGS) entry which is preliminary data.</text>
</comment>
<comment type="subcellular location">
    <subcellularLocation>
        <location evidence="1">Fimbrium</location>
    </subcellularLocation>
</comment>
<dbReference type="InterPro" id="IPR029141">
    <property type="entry name" value="FimA_N"/>
</dbReference>
<dbReference type="InterPro" id="IPR032594">
    <property type="entry name" value="DUF4906"/>
</dbReference>
<evidence type="ECO:0000259" key="5">
    <source>
        <dbReference type="Pfam" id="PF06321"/>
    </source>
</evidence>
<accession>A0A9D9IFL4</accession>
<sequence length="425" mass="47247">MDNLKIILLLLLAATSCTKHTPGTGVQDIRIYLSAGQMPDSRSADPEEDLVTDMNIFIFNDRGLPEHKIYMKAGEMEKDGTRYGTDVSLLEGAVYSIYVLANAGYALDLDTEEEVSALRYYFTYPDEYRTGIPMSGKVTGYRISGETPVEIPLERDMAKISISIDRSRLDKDVQFYVNSISIGGCPRYVLPFSPSAVSSGFDTFLTGFSKDGGQVSELNEDYGAGKSGEVSLYMFENLQGELLEDAGEDSDKVLPPSDPGAVRCSYIEIKADYASDTHYTMPGDELIYRFYLGESRTNFDVRRNTHYHITVTPENDGLSDDGWRVDKSGLTSYSPYYMKVTPGTFIRGKVDESFHIRCEYYPSSASFDIGLEELEYDKSRGIYDYALDEDGNGVTLLLKGKGSGMLYMETGAPINQAEIITVIVE</sequence>
<feature type="domain" description="DUF4906" evidence="6">
    <location>
        <begin position="231"/>
        <end position="311"/>
    </location>
</feature>
<proteinExistence type="inferred from homology"/>
<reference evidence="7" key="2">
    <citation type="journal article" date="2021" name="PeerJ">
        <title>Extensive microbial diversity within the chicken gut microbiome revealed by metagenomics and culture.</title>
        <authorList>
            <person name="Gilroy R."/>
            <person name="Ravi A."/>
            <person name="Getino M."/>
            <person name="Pursley I."/>
            <person name="Horton D.L."/>
            <person name="Alikhan N.F."/>
            <person name="Baker D."/>
            <person name="Gharbi K."/>
            <person name="Hall N."/>
            <person name="Watson M."/>
            <person name="Adriaenssens E.M."/>
            <person name="Foster-Nyarko E."/>
            <person name="Jarju S."/>
            <person name="Secka A."/>
            <person name="Antonio M."/>
            <person name="Oren A."/>
            <person name="Chaudhuri R.R."/>
            <person name="La Ragione R."/>
            <person name="Hildebrand F."/>
            <person name="Pallen M.J."/>
        </authorList>
    </citation>
    <scope>NUCLEOTIDE SEQUENCE</scope>
    <source>
        <strain evidence="7">B2-22910</strain>
    </source>
</reference>
<evidence type="ECO:0000259" key="6">
    <source>
        <dbReference type="Pfam" id="PF16249"/>
    </source>
</evidence>
<dbReference type="PROSITE" id="PS51257">
    <property type="entry name" value="PROKAR_LIPOPROTEIN"/>
    <property type="match status" value="1"/>
</dbReference>
<dbReference type="GO" id="GO:0009289">
    <property type="term" value="C:pilus"/>
    <property type="evidence" value="ECO:0007669"/>
    <property type="project" value="UniProtKB-SubCell"/>
</dbReference>
<evidence type="ECO:0000256" key="1">
    <source>
        <dbReference type="ARBA" id="ARBA00004561"/>
    </source>
</evidence>
<gene>
    <name evidence="7" type="ORF">IAB82_08385</name>
</gene>
<dbReference type="AlphaFoldDB" id="A0A9D9IFL4"/>
<name>A0A9D9IFL4_9BACT</name>
<feature type="domain" description="Major fimbrial subunit protein N-terminal" evidence="5">
    <location>
        <begin position="40"/>
        <end position="140"/>
    </location>
</feature>
<protein>
    <submittedName>
        <fullName evidence="7">DUF4906 domain-containing protein</fullName>
    </submittedName>
</protein>
<dbReference type="Proteomes" id="UP000823603">
    <property type="component" value="Unassembled WGS sequence"/>
</dbReference>
<evidence type="ECO:0000313" key="7">
    <source>
        <dbReference type="EMBL" id="MBO8471794.1"/>
    </source>
</evidence>
<keyword evidence="4" id="KW-0281">Fimbrium</keyword>
<evidence type="ECO:0000256" key="2">
    <source>
        <dbReference type="ARBA" id="ARBA00006011"/>
    </source>
</evidence>
<evidence type="ECO:0000313" key="8">
    <source>
        <dbReference type="Proteomes" id="UP000823603"/>
    </source>
</evidence>
<keyword evidence="3" id="KW-0732">Signal</keyword>
<reference evidence="7" key="1">
    <citation type="submission" date="2020-10" db="EMBL/GenBank/DDBJ databases">
        <authorList>
            <person name="Gilroy R."/>
        </authorList>
    </citation>
    <scope>NUCLEOTIDE SEQUENCE</scope>
    <source>
        <strain evidence="7">B2-22910</strain>
    </source>
</reference>
<organism evidence="7 8">
    <name type="scientific">Candidatus Cryptobacteroides faecavium</name>
    <dbReference type="NCBI Taxonomy" id="2840762"/>
    <lineage>
        <taxon>Bacteria</taxon>
        <taxon>Pseudomonadati</taxon>
        <taxon>Bacteroidota</taxon>
        <taxon>Bacteroidia</taxon>
        <taxon>Bacteroidales</taxon>
        <taxon>Candidatus Cryptobacteroides</taxon>
    </lineage>
</organism>